<reference evidence="5" key="2">
    <citation type="submission" date="2012-08" db="EMBL/GenBank/DDBJ databases">
        <title>Genome sequence of Kazachstania naganishii.</title>
        <authorList>
            <person name="Gordon J.L."/>
            <person name="Armisen D."/>
            <person name="Proux-Wera E."/>
            <person name="OhEigeartaigh S.S."/>
            <person name="Byrne K.P."/>
            <person name="Wolfe K.H."/>
        </authorList>
    </citation>
    <scope>NUCLEOTIDE SEQUENCE [LARGE SCALE GENOMIC DNA]</scope>
    <source>
        <strain evidence="5">ATCC MYA-139 / BCRC 22969 / CBS 8797 / CCRC 22969 / KCTC 17520 / NBRC 10181 / NCYC 3082</strain>
    </source>
</reference>
<keyword evidence="5" id="KW-1185">Reference proteome</keyword>
<evidence type="ECO:0000256" key="2">
    <source>
        <dbReference type="ARBA" id="ARBA00023002"/>
    </source>
</evidence>
<dbReference type="OrthoDB" id="10253736at2759"/>
<dbReference type="RefSeq" id="XP_022462463.1">
    <property type="nucleotide sequence ID" value="XM_022609852.1"/>
</dbReference>
<comment type="similarity">
    <text evidence="1 3">Belongs to the short-chain dehydrogenases/reductases (SDR) family.</text>
</comment>
<dbReference type="PRINTS" id="PR00081">
    <property type="entry name" value="GDHRDH"/>
</dbReference>
<dbReference type="KEGG" id="kng:KNAG_0A05520"/>
<dbReference type="OMA" id="NWYAVLP"/>
<accession>J7RTW2</accession>
<organism evidence="4 5">
    <name type="scientific">Huiozyma naganishii (strain ATCC MYA-139 / BCRC 22969 / CBS 8797 / KCTC 17520 / NBRC 10181 / NCYC 3082 / Yp74L-3)</name>
    <name type="common">Yeast</name>
    <name type="synonym">Kazachstania naganishii</name>
    <dbReference type="NCBI Taxonomy" id="1071383"/>
    <lineage>
        <taxon>Eukaryota</taxon>
        <taxon>Fungi</taxon>
        <taxon>Dikarya</taxon>
        <taxon>Ascomycota</taxon>
        <taxon>Saccharomycotina</taxon>
        <taxon>Saccharomycetes</taxon>
        <taxon>Saccharomycetales</taxon>
        <taxon>Saccharomycetaceae</taxon>
        <taxon>Huiozyma</taxon>
    </lineage>
</organism>
<protein>
    <submittedName>
        <fullName evidence="4">Uncharacterized protein</fullName>
    </submittedName>
</protein>
<dbReference type="InterPro" id="IPR036291">
    <property type="entry name" value="NAD(P)-bd_dom_sf"/>
</dbReference>
<evidence type="ECO:0000313" key="5">
    <source>
        <dbReference type="Proteomes" id="UP000006310"/>
    </source>
</evidence>
<proteinExistence type="inferred from homology"/>
<dbReference type="Pfam" id="PF00106">
    <property type="entry name" value="adh_short"/>
    <property type="match status" value="1"/>
</dbReference>
<name>J7RTW2_HUIN7</name>
<dbReference type="EMBL" id="HE978314">
    <property type="protein sequence ID" value="CCK68217.1"/>
    <property type="molecule type" value="Genomic_DNA"/>
</dbReference>
<dbReference type="eggNOG" id="KOG1201">
    <property type="taxonomic scope" value="Eukaryota"/>
</dbReference>
<dbReference type="Gene3D" id="3.40.50.720">
    <property type="entry name" value="NAD(P)-binding Rossmann-like Domain"/>
    <property type="match status" value="1"/>
</dbReference>
<evidence type="ECO:0000256" key="1">
    <source>
        <dbReference type="ARBA" id="ARBA00006484"/>
    </source>
</evidence>
<reference evidence="4 5" key="1">
    <citation type="journal article" date="2011" name="Proc. Natl. Acad. Sci. U.S.A.">
        <title>Evolutionary erosion of yeast sex chromosomes by mating-type switching accidents.</title>
        <authorList>
            <person name="Gordon J.L."/>
            <person name="Armisen D."/>
            <person name="Proux-Wera E."/>
            <person name="Oheigeartaigh S.S."/>
            <person name="Byrne K.P."/>
            <person name="Wolfe K.H."/>
        </authorList>
    </citation>
    <scope>NUCLEOTIDE SEQUENCE [LARGE SCALE GENOMIC DNA]</scope>
    <source>
        <strain evidence="5">ATCC MYA-139 / BCRC 22969 / CBS 8797 / CCRC 22969 / KCTC 17520 / NBRC 10181 / NCYC 3082</strain>
    </source>
</reference>
<evidence type="ECO:0000313" key="4">
    <source>
        <dbReference type="EMBL" id="CCK68217.1"/>
    </source>
</evidence>
<dbReference type="AlphaFoldDB" id="J7RTW2"/>
<dbReference type="HOGENOM" id="CLU_010194_5_1_1"/>
<dbReference type="STRING" id="1071383.J7RTW2"/>
<gene>
    <name evidence="4" type="primary">KNAG0A05520</name>
    <name evidence="4" type="ordered locus">KNAG_0A05520</name>
</gene>
<sequence>MGLLLDSYFGAFKTPKQRALAPFICKHQKVLITGGSNGLGLCLTKSFSKLLTVEKVIILDLEPPEDTILANEKVCFYFCDITQVEMLKQVQKRIVREHGDISILINNAGITNIKPLLSMDDAEITRILQVNFLGAYMVTQVFLDNLISFGDSTIINICSILGVISPANLTAYCAAKACLISFHKSLKLLMEHSETIHMPRKIKTLLLCPGKIRTKMFEDVSTPSTLFAPDLSPEELSEDIVCAVEGRNREQILSPYYANLVPLFQRLEWPYWRLLKKYSGMNEVTNLN</sequence>
<dbReference type="GeneID" id="34523852"/>
<keyword evidence="2" id="KW-0560">Oxidoreductase</keyword>
<dbReference type="PANTHER" id="PTHR24322">
    <property type="entry name" value="PKSB"/>
    <property type="match status" value="1"/>
</dbReference>
<dbReference type="Proteomes" id="UP000006310">
    <property type="component" value="Chromosome 1"/>
</dbReference>
<dbReference type="GO" id="GO:0016616">
    <property type="term" value="F:oxidoreductase activity, acting on the CH-OH group of donors, NAD or NADP as acceptor"/>
    <property type="evidence" value="ECO:0007669"/>
    <property type="project" value="TreeGrafter"/>
</dbReference>
<evidence type="ECO:0000256" key="3">
    <source>
        <dbReference type="RuleBase" id="RU000363"/>
    </source>
</evidence>
<dbReference type="PRINTS" id="PR00080">
    <property type="entry name" value="SDRFAMILY"/>
</dbReference>
<dbReference type="SUPFAM" id="SSF51735">
    <property type="entry name" value="NAD(P)-binding Rossmann-fold domains"/>
    <property type="match status" value="1"/>
</dbReference>
<dbReference type="PANTHER" id="PTHR24322:SF736">
    <property type="entry name" value="RETINOL DEHYDROGENASE 10"/>
    <property type="match status" value="1"/>
</dbReference>
<dbReference type="InterPro" id="IPR002347">
    <property type="entry name" value="SDR_fam"/>
</dbReference>